<dbReference type="EMBL" id="BARW01025320">
    <property type="protein sequence ID" value="GAJ07286.1"/>
    <property type="molecule type" value="Genomic_DNA"/>
</dbReference>
<name>X1V553_9ZZZZ</name>
<protein>
    <recommendedName>
        <fullName evidence="2">Peptidase M14 carboxypeptidase A domain-containing protein</fullName>
    </recommendedName>
</protein>
<accession>X1V553</accession>
<reference evidence="1" key="1">
    <citation type="journal article" date="2014" name="Front. Microbiol.">
        <title>High frequency of phylogenetically diverse reductive dehalogenase-homologous genes in deep subseafloor sedimentary metagenomes.</title>
        <authorList>
            <person name="Kawai M."/>
            <person name="Futagami T."/>
            <person name="Toyoda A."/>
            <person name="Takaki Y."/>
            <person name="Nishi S."/>
            <person name="Hori S."/>
            <person name="Arai W."/>
            <person name="Tsubouchi T."/>
            <person name="Morono Y."/>
            <person name="Uchiyama I."/>
            <person name="Ito T."/>
            <person name="Fujiyama A."/>
            <person name="Inagaki F."/>
            <person name="Takami H."/>
        </authorList>
    </citation>
    <scope>NUCLEOTIDE SEQUENCE</scope>
    <source>
        <strain evidence="1">Expedition CK06-06</strain>
    </source>
</reference>
<gene>
    <name evidence="1" type="ORF">S12H4_41529</name>
</gene>
<feature type="non-terminal residue" evidence="1">
    <location>
        <position position="261"/>
    </location>
</feature>
<feature type="non-terminal residue" evidence="1">
    <location>
        <position position="1"/>
    </location>
</feature>
<evidence type="ECO:0008006" key="2">
    <source>
        <dbReference type="Google" id="ProtNLM"/>
    </source>
</evidence>
<proteinExistence type="predicted"/>
<dbReference type="AlphaFoldDB" id="X1V553"/>
<evidence type="ECO:0000313" key="1">
    <source>
        <dbReference type="EMBL" id="GAJ07286.1"/>
    </source>
</evidence>
<sequence>RYHRPDKEDIDWSFPINTKNYSYTTTMNETNILRKIIDSYKPELFVTLHSIQFSGIHFYFSNNYVNLFDKIESFVEKSAIPLQKGTPFFIEDGWTYRPGFYRIYTTKEMIRDYIREGIDISTLRRGEFSAGYYLEQNPKGIALVPEMPLYYDLELNNLEIGEKTKKETFLECNRIMLETLDYIEPIWNKYREKLNNKNAHFMRIAEIIKNWRKEIKEEMKITRKEGSDALATKSEIYSNEKVVKYNSCNTLGSFHQLLNDS</sequence>
<comment type="caution">
    <text evidence="1">The sequence shown here is derived from an EMBL/GenBank/DDBJ whole genome shotgun (WGS) entry which is preliminary data.</text>
</comment>
<organism evidence="1">
    <name type="scientific">marine sediment metagenome</name>
    <dbReference type="NCBI Taxonomy" id="412755"/>
    <lineage>
        <taxon>unclassified sequences</taxon>
        <taxon>metagenomes</taxon>
        <taxon>ecological metagenomes</taxon>
    </lineage>
</organism>